<name>A0AAD5QB98_PYTIN</name>
<comment type="caution">
    <text evidence="2">The sequence shown here is derived from an EMBL/GenBank/DDBJ whole genome shotgun (WGS) entry which is preliminary data.</text>
</comment>
<feature type="region of interest" description="Disordered" evidence="1">
    <location>
        <begin position="134"/>
        <end position="159"/>
    </location>
</feature>
<reference evidence="2" key="1">
    <citation type="submission" date="2021-12" db="EMBL/GenBank/DDBJ databases">
        <title>Prjna785345.</title>
        <authorList>
            <person name="Rujirawat T."/>
            <person name="Krajaejun T."/>
        </authorList>
    </citation>
    <scope>NUCLEOTIDE SEQUENCE</scope>
    <source>
        <strain evidence="2">Pi057C3</strain>
    </source>
</reference>
<accession>A0AAD5QB98</accession>
<evidence type="ECO:0000313" key="3">
    <source>
        <dbReference type="Proteomes" id="UP001209570"/>
    </source>
</evidence>
<evidence type="ECO:0000313" key="2">
    <source>
        <dbReference type="EMBL" id="KAJ0405869.1"/>
    </source>
</evidence>
<dbReference type="Proteomes" id="UP001209570">
    <property type="component" value="Unassembled WGS sequence"/>
</dbReference>
<feature type="region of interest" description="Disordered" evidence="1">
    <location>
        <begin position="200"/>
        <end position="239"/>
    </location>
</feature>
<feature type="compositionally biased region" description="Acidic residues" evidence="1">
    <location>
        <begin position="211"/>
        <end position="221"/>
    </location>
</feature>
<evidence type="ECO:0000256" key="1">
    <source>
        <dbReference type="SAM" id="MobiDB-lite"/>
    </source>
</evidence>
<proteinExistence type="predicted"/>
<protein>
    <submittedName>
        <fullName evidence="2">Uncharacterized protein</fullName>
    </submittedName>
</protein>
<feature type="compositionally biased region" description="Basic and acidic residues" evidence="1">
    <location>
        <begin position="144"/>
        <end position="156"/>
    </location>
</feature>
<gene>
    <name evidence="2" type="ORF">P43SY_001601</name>
</gene>
<sequence length="239" mass="26805">MGRFRFPDDSPSSECFFQPLGASRCYHRRTCEECLRMPGCMLNQYGECVSQVQDGYNPTIDFRVAQAQNLTMPNASDSVLPPSQLWHFPALEAAYCTRNDSVCGSWMATQRFDGNETIDSRYCVGTAQRRRDARADAAATGANERLERPVQRRADVDTVDASVPRAPLDLSGWRVQHAERIENEKLRLAGAGDVNVSLDLQQSVAEVEREREEEEDEDEDASTSYVRVEDRTNTTAPSA</sequence>
<dbReference type="AlphaFoldDB" id="A0AAD5QB98"/>
<keyword evidence="3" id="KW-1185">Reference proteome</keyword>
<organism evidence="2 3">
    <name type="scientific">Pythium insidiosum</name>
    <name type="common">Pythiosis disease agent</name>
    <dbReference type="NCBI Taxonomy" id="114742"/>
    <lineage>
        <taxon>Eukaryota</taxon>
        <taxon>Sar</taxon>
        <taxon>Stramenopiles</taxon>
        <taxon>Oomycota</taxon>
        <taxon>Peronosporomycetes</taxon>
        <taxon>Pythiales</taxon>
        <taxon>Pythiaceae</taxon>
        <taxon>Pythium</taxon>
    </lineage>
</organism>
<dbReference type="EMBL" id="JAKCXM010000039">
    <property type="protein sequence ID" value="KAJ0405869.1"/>
    <property type="molecule type" value="Genomic_DNA"/>
</dbReference>